<comment type="caution">
    <text evidence="1">The sequence shown here is derived from an EMBL/GenBank/DDBJ whole genome shotgun (WGS) entry which is preliminary data.</text>
</comment>
<gene>
    <name evidence="1" type="ORF">COLO4_05019</name>
</gene>
<organism evidence="1 2">
    <name type="scientific">Corchorus olitorius</name>
    <dbReference type="NCBI Taxonomy" id="93759"/>
    <lineage>
        <taxon>Eukaryota</taxon>
        <taxon>Viridiplantae</taxon>
        <taxon>Streptophyta</taxon>
        <taxon>Embryophyta</taxon>
        <taxon>Tracheophyta</taxon>
        <taxon>Spermatophyta</taxon>
        <taxon>Magnoliopsida</taxon>
        <taxon>eudicotyledons</taxon>
        <taxon>Gunneridae</taxon>
        <taxon>Pentapetalae</taxon>
        <taxon>rosids</taxon>
        <taxon>malvids</taxon>
        <taxon>Malvales</taxon>
        <taxon>Malvaceae</taxon>
        <taxon>Grewioideae</taxon>
        <taxon>Apeibeae</taxon>
        <taxon>Corchorus</taxon>
    </lineage>
</organism>
<sequence length="44" mass="5305">MRKRLENFEEVRVWEGRWRWGKKGQQKKALLVTPCNSSKTTTLQ</sequence>
<accession>A0A1R3KS39</accession>
<evidence type="ECO:0000313" key="2">
    <source>
        <dbReference type="Proteomes" id="UP000187203"/>
    </source>
</evidence>
<dbReference type="EMBL" id="AWUE01012123">
    <property type="protein sequence ID" value="OMP09906.1"/>
    <property type="molecule type" value="Genomic_DNA"/>
</dbReference>
<name>A0A1R3KS39_9ROSI</name>
<protein>
    <submittedName>
        <fullName evidence="1">Uncharacterized protein</fullName>
    </submittedName>
</protein>
<keyword evidence="2" id="KW-1185">Reference proteome</keyword>
<dbReference type="Proteomes" id="UP000187203">
    <property type="component" value="Unassembled WGS sequence"/>
</dbReference>
<proteinExistence type="predicted"/>
<dbReference type="AlphaFoldDB" id="A0A1R3KS39"/>
<reference evidence="2" key="1">
    <citation type="submission" date="2013-09" db="EMBL/GenBank/DDBJ databases">
        <title>Corchorus olitorius genome sequencing.</title>
        <authorList>
            <person name="Alam M."/>
            <person name="Haque M.S."/>
            <person name="Islam M.S."/>
            <person name="Emdad E.M."/>
            <person name="Islam M.M."/>
            <person name="Ahmed B."/>
            <person name="Halim A."/>
            <person name="Hossen Q.M.M."/>
            <person name="Hossain M.Z."/>
            <person name="Ahmed R."/>
            <person name="Khan M.M."/>
            <person name="Islam R."/>
            <person name="Rashid M.M."/>
            <person name="Khan S.A."/>
            <person name="Rahman M.S."/>
            <person name="Alam M."/>
            <person name="Yahiya A.S."/>
            <person name="Khan M.S."/>
            <person name="Azam M.S."/>
            <person name="Haque T."/>
            <person name="Lashkar M.Z.H."/>
            <person name="Akhand A.I."/>
            <person name="Morshed G."/>
            <person name="Roy S."/>
            <person name="Uddin K.S."/>
            <person name="Rabeya T."/>
            <person name="Hossain A.S."/>
            <person name="Chowdhury A."/>
            <person name="Snigdha A.R."/>
            <person name="Mortoza M.S."/>
            <person name="Matin S.A."/>
            <person name="Hoque S.M.E."/>
            <person name="Islam M.K."/>
            <person name="Roy D.K."/>
            <person name="Haider R."/>
            <person name="Moosa M.M."/>
            <person name="Elias S.M."/>
            <person name="Hasan A.M."/>
            <person name="Jahan S."/>
            <person name="Shafiuddin M."/>
            <person name="Mahmood N."/>
            <person name="Shommy N.S."/>
        </authorList>
    </citation>
    <scope>NUCLEOTIDE SEQUENCE [LARGE SCALE GENOMIC DNA]</scope>
    <source>
        <strain evidence="2">cv. O-4</strain>
    </source>
</reference>
<evidence type="ECO:0000313" key="1">
    <source>
        <dbReference type="EMBL" id="OMP09906.1"/>
    </source>
</evidence>